<keyword evidence="2" id="KW-1185">Reference proteome</keyword>
<comment type="caution">
    <text evidence="1">The sequence shown here is derived from an EMBL/GenBank/DDBJ whole genome shotgun (WGS) entry which is preliminary data.</text>
</comment>
<sequence length="337" mass="37037">MSLTLQILDPRHDPEPADWEELRGAARQCVTWRYDLLRAYAWAAQAPLLLTVLRQAGTAIGAVSVSLRGFRPHRGAYAGRRDFAGILDVHAPANRSQKGWWFAGDPAPEQRRELLRGCLRGLRRELGAGWRGTVWREVSPGEPELLPGRVRVTLPTAPLARLATPWRGVGDWYALLDRARRDSLRRRAKKFAADPSLSIQVGPARDLVSGAEAAELRAENDLKHRSRLFPLAPLPLPYLDALVGGDEVVAISYRDDGRLIGLSLILDHPDWPICLSWGARLPEDGGRKHLYFDGYVRMVEWATASGKTGLVLGKGQAEAKSALGADLVPSAALAVPL</sequence>
<dbReference type="AlphaFoldDB" id="A0A918E5X9"/>
<dbReference type="Proteomes" id="UP000660745">
    <property type="component" value="Unassembled WGS sequence"/>
</dbReference>
<protein>
    <submittedName>
        <fullName evidence="1">Uncharacterized protein</fullName>
    </submittedName>
</protein>
<dbReference type="EMBL" id="BMNK01000005">
    <property type="protein sequence ID" value="GGP07090.1"/>
    <property type="molecule type" value="Genomic_DNA"/>
</dbReference>
<accession>A0A918E5X9</accession>
<reference evidence="1" key="1">
    <citation type="journal article" date="2014" name="Int. J. Syst. Evol. Microbiol.">
        <title>Complete genome sequence of Corynebacterium casei LMG S-19264T (=DSM 44701T), isolated from a smear-ripened cheese.</title>
        <authorList>
            <consortium name="US DOE Joint Genome Institute (JGI-PGF)"/>
            <person name="Walter F."/>
            <person name="Albersmeier A."/>
            <person name="Kalinowski J."/>
            <person name="Ruckert C."/>
        </authorList>
    </citation>
    <scope>NUCLEOTIDE SEQUENCE</scope>
    <source>
        <strain evidence="1">CGMCC 4.7430</strain>
    </source>
</reference>
<dbReference type="InterPro" id="IPR016181">
    <property type="entry name" value="Acyl_CoA_acyltransferase"/>
</dbReference>
<evidence type="ECO:0000313" key="2">
    <source>
        <dbReference type="Proteomes" id="UP000660745"/>
    </source>
</evidence>
<organism evidence="1 2">
    <name type="scientific">Nonomuraea glycinis</name>
    <dbReference type="NCBI Taxonomy" id="2047744"/>
    <lineage>
        <taxon>Bacteria</taxon>
        <taxon>Bacillati</taxon>
        <taxon>Actinomycetota</taxon>
        <taxon>Actinomycetes</taxon>
        <taxon>Streptosporangiales</taxon>
        <taxon>Streptosporangiaceae</taxon>
        <taxon>Nonomuraea</taxon>
    </lineage>
</organism>
<dbReference type="RefSeq" id="WP_189139543.1">
    <property type="nucleotide sequence ID" value="NZ_BMNK01000005.1"/>
</dbReference>
<name>A0A918E5X9_9ACTN</name>
<gene>
    <name evidence="1" type="ORF">GCM10012278_33470</name>
</gene>
<reference evidence="1" key="2">
    <citation type="submission" date="2020-09" db="EMBL/GenBank/DDBJ databases">
        <authorList>
            <person name="Sun Q."/>
            <person name="Zhou Y."/>
        </authorList>
    </citation>
    <scope>NUCLEOTIDE SEQUENCE</scope>
    <source>
        <strain evidence="1">CGMCC 4.7430</strain>
    </source>
</reference>
<proteinExistence type="predicted"/>
<dbReference type="SUPFAM" id="SSF55729">
    <property type="entry name" value="Acyl-CoA N-acyltransferases (Nat)"/>
    <property type="match status" value="1"/>
</dbReference>
<evidence type="ECO:0000313" key="1">
    <source>
        <dbReference type="EMBL" id="GGP07090.1"/>
    </source>
</evidence>